<evidence type="ECO:0000313" key="2">
    <source>
        <dbReference type="Proteomes" id="UP001307889"/>
    </source>
</evidence>
<sequence length="91" mass="10401">MAMEYRRKWDREKIPGVAEQSMLLSWGMPFEDLVRLSTASELRGIPTAMWTERRVNSVGPFSVQATKGPKGLLINDVLVIYSHRRIPNGEQ</sequence>
<dbReference type="Proteomes" id="UP001307889">
    <property type="component" value="Chromosome 3"/>
</dbReference>
<proteinExistence type="predicted"/>
<organism evidence="1 2">
    <name type="scientific">Nesidiocoris tenuis</name>
    <dbReference type="NCBI Taxonomy" id="355587"/>
    <lineage>
        <taxon>Eukaryota</taxon>
        <taxon>Metazoa</taxon>
        <taxon>Ecdysozoa</taxon>
        <taxon>Arthropoda</taxon>
        <taxon>Hexapoda</taxon>
        <taxon>Insecta</taxon>
        <taxon>Pterygota</taxon>
        <taxon>Neoptera</taxon>
        <taxon>Paraneoptera</taxon>
        <taxon>Hemiptera</taxon>
        <taxon>Heteroptera</taxon>
        <taxon>Panheteroptera</taxon>
        <taxon>Cimicomorpha</taxon>
        <taxon>Miridae</taxon>
        <taxon>Dicyphina</taxon>
        <taxon>Nesidiocoris</taxon>
    </lineage>
</organism>
<reference evidence="1 2" key="1">
    <citation type="submission" date="2023-09" db="EMBL/GenBank/DDBJ databases">
        <title>Nesidiocoris tenuis whole genome shotgun sequence.</title>
        <authorList>
            <person name="Shibata T."/>
            <person name="Shimoda M."/>
            <person name="Kobayashi T."/>
            <person name="Uehara T."/>
        </authorList>
    </citation>
    <scope>NUCLEOTIDE SEQUENCE [LARGE SCALE GENOMIC DNA]</scope>
    <source>
        <strain evidence="1 2">Japan</strain>
    </source>
</reference>
<evidence type="ECO:0000313" key="1">
    <source>
        <dbReference type="EMBL" id="BES92792.1"/>
    </source>
</evidence>
<gene>
    <name evidence="1" type="ORF">NTJ_05601</name>
</gene>
<protein>
    <submittedName>
        <fullName evidence="1">Uncharacterized protein</fullName>
    </submittedName>
</protein>
<name>A0ABN7ANC8_9HEMI</name>
<accession>A0ABN7ANC8</accession>
<dbReference type="EMBL" id="AP028911">
    <property type="protein sequence ID" value="BES92792.1"/>
    <property type="molecule type" value="Genomic_DNA"/>
</dbReference>
<keyword evidence="2" id="KW-1185">Reference proteome</keyword>